<evidence type="ECO:0000313" key="2">
    <source>
        <dbReference type="EMBL" id="WEK35953.1"/>
    </source>
</evidence>
<dbReference type="AlphaFoldDB" id="A0AAJ5WUQ2"/>
<proteinExistence type="predicted"/>
<dbReference type="Proteomes" id="UP001220610">
    <property type="component" value="Chromosome"/>
</dbReference>
<dbReference type="EMBL" id="CP119311">
    <property type="protein sequence ID" value="WEK35953.1"/>
    <property type="molecule type" value="Genomic_DNA"/>
</dbReference>
<reference evidence="2" key="1">
    <citation type="submission" date="2023-03" db="EMBL/GenBank/DDBJ databases">
        <title>Andean soil-derived lignocellulolytic bacterial consortium as a source of novel taxa and putative plastic-active enzymes.</title>
        <authorList>
            <person name="Diaz-Garcia L."/>
            <person name="Chuvochina M."/>
            <person name="Feuerriegel G."/>
            <person name="Bunk B."/>
            <person name="Sproer C."/>
            <person name="Streit W.R."/>
            <person name="Rodriguez L.M."/>
            <person name="Overmann J."/>
            <person name="Jimenez D.J."/>
        </authorList>
    </citation>
    <scope>NUCLEOTIDE SEQUENCE</scope>
    <source>
        <strain evidence="2">MAG 7</strain>
    </source>
</reference>
<name>A0AAJ5WUQ2_9BACT</name>
<gene>
    <name evidence="2" type="ORF">P0Y53_00445</name>
</gene>
<sequence>MERNYKVCQSCGMPIRNHEDRGANADGSKNSLFCHHCFQDGRFTARNITLDDMKERVRGKLKENGVPGFMTGLFTWNMHKLERWREHSIAVE</sequence>
<organism evidence="2 3">
    <name type="scientific">Candidatus Pseudobacter hemicellulosilyticus</name>
    <dbReference type="NCBI Taxonomy" id="3121375"/>
    <lineage>
        <taxon>Bacteria</taxon>
        <taxon>Pseudomonadati</taxon>
        <taxon>Bacteroidota</taxon>
        <taxon>Chitinophagia</taxon>
        <taxon>Chitinophagales</taxon>
        <taxon>Chitinophagaceae</taxon>
        <taxon>Pseudobacter</taxon>
    </lineage>
</organism>
<accession>A0AAJ5WUQ2</accession>
<dbReference type="InterPro" id="IPR025868">
    <property type="entry name" value="Zn_ribbon_dom_put"/>
</dbReference>
<feature type="domain" description="Putative zinc ribbon" evidence="1">
    <location>
        <begin position="7"/>
        <end position="85"/>
    </location>
</feature>
<evidence type="ECO:0000259" key="1">
    <source>
        <dbReference type="Pfam" id="PF12674"/>
    </source>
</evidence>
<dbReference type="Pfam" id="PF12674">
    <property type="entry name" value="Zn_ribbon_2"/>
    <property type="match status" value="1"/>
</dbReference>
<protein>
    <submittedName>
        <fullName evidence="2">Zinc ribbon domain-containing protein</fullName>
    </submittedName>
</protein>
<evidence type="ECO:0000313" key="3">
    <source>
        <dbReference type="Proteomes" id="UP001220610"/>
    </source>
</evidence>